<dbReference type="InterPro" id="IPR020476">
    <property type="entry name" value="Nudix_hydrolase"/>
</dbReference>
<dbReference type="PRINTS" id="PR00502">
    <property type="entry name" value="NUDIXFAMILY"/>
</dbReference>
<comment type="cofactor">
    <cofactor evidence="1">
        <name>Mg(2+)</name>
        <dbReference type="ChEBI" id="CHEBI:18420"/>
    </cofactor>
</comment>
<evidence type="ECO:0000313" key="4">
    <source>
        <dbReference type="EMBL" id="KJY30864.1"/>
    </source>
</evidence>
<protein>
    <submittedName>
        <fullName evidence="4">DNA mismatch repair protein MutT</fullName>
    </submittedName>
</protein>
<dbReference type="STRING" id="68223.GCA_002028425_05796"/>
<dbReference type="CDD" id="cd04678">
    <property type="entry name" value="NUDIX_MTH2_Nudt15"/>
    <property type="match status" value="1"/>
</dbReference>
<dbReference type="InterPro" id="IPR000086">
    <property type="entry name" value="NUDIX_hydrolase_dom"/>
</dbReference>
<dbReference type="PATRIC" id="fig|68223.7.peg.8470"/>
<dbReference type="AlphaFoldDB" id="A0A0F4JAM9"/>
<accession>A0A0F4JAM9</accession>
<dbReference type="PANTHER" id="PTHR43046">
    <property type="entry name" value="GDP-MANNOSE MANNOSYL HYDROLASE"/>
    <property type="match status" value="1"/>
</dbReference>
<organism evidence="4 5">
    <name type="scientific">Streptomyces katrae</name>
    <dbReference type="NCBI Taxonomy" id="68223"/>
    <lineage>
        <taxon>Bacteria</taxon>
        <taxon>Bacillati</taxon>
        <taxon>Actinomycetota</taxon>
        <taxon>Actinomycetes</taxon>
        <taxon>Kitasatosporales</taxon>
        <taxon>Streptomycetaceae</taxon>
        <taxon>Streptomyces</taxon>
    </lineage>
</organism>
<keyword evidence="5" id="KW-1185">Reference proteome</keyword>
<evidence type="ECO:0000256" key="1">
    <source>
        <dbReference type="ARBA" id="ARBA00001946"/>
    </source>
</evidence>
<dbReference type="Gene3D" id="3.90.79.10">
    <property type="entry name" value="Nucleoside Triphosphate Pyrophosphohydrolase"/>
    <property type="match status" value="1"/>
</dbReference>
<evidence type="ECO:0000313" key="5">
    <source>
        <dbReference type="Proteomes" id="UP000033551"/>
    </source>
</evidence>
<dbReference type="SUPFAM" id="SSF55811">
    <property type="entry name" value="Nudix"/>
    <property type="match status" value="1"/>
</dbReference>
<name>A0A0F4JAM9_9ACTN</name>
<dbReference type="PROSITE" id="PS51462">
    <property type="entry name" value="NUDIX"/>
    <property type="match status" value="1"/>
</dbReference>
<dbReference type="GO" id="GO:0016787">
    <property type="term" value="F:hydrolase activity"/>
    <property type="evidence" value="ECO:0007669"/>
    <property type="project" value="UniProtKB-KW"/>
</dbReference>
<dbReference type="RefSeq" id="WP_045948794.1">
    <property type="nucleotide sequence ID" value="NZ_JZWV01000530.1"/>
</dbReference>
<sequence length="170" mass="17771">MTPQPPGPAGAPRAVPQPNAVVGVGLIVLGPDGRVLLGQAHDGRWELPGGKVDPGEGFEQAAARELAEETALRTTPEAVEVLAVQIAAAETGLTRLTAAALTRSAEGTPAVTEPHKIAQWRWFAPEEIPAALYAPSAAVLRAWNPGLTTLPEVPCHDYTTRPTDTSPENP</sequence>
<dbReference type="Pfam" id="PF00293">
    <property type="entry name" value="NUDIX"/>
    <property type="match status" value="1"/>
</dbReference>
<gene>
    <name evidence="4" type="ORF">VR44_19315</name>
</gene>
<dbReference type="Proteomes" id="UP000033551">
    <property type="component" value="Unassembled WGS sequence"/>
</dbReference>
<proteinExistence type="predicted"/>
<feature type="domain" description="Nudix hydrolase" evidence="3">
    <location>
        <begin position="17"/>
        <end position="145"/>
    </location>
</feature>
<dbReference type="EMBL" id="JZWV01000530">
    <property type="protein sequence ID" value="KJY30864.1"/>
    <property type="molecule type" value="Genomic_DNA"/>
</dbReference>
<reference evidence="4 5" key="1">
    <citation type="submission" date="2015-02" db="EMBL/GenBank/DDBJ databases">
        <authorList>
            <person name="Ju K.-S."/>
            <person name="Doroghazi J.R."/>
            <person name="Metcalf W."/>
        </authorList>
    </citation>
    <scope>NUCLEOTIDE SEQUENCE [LARGE SCALE GENOMIC DNA]</scope>
    <source>
        <strain evidence="4 5">NRRL ISP-5550</strain>
    </source>
</reference>
<keyword evidence="2" id="KW-0378">Hydrolase</keyword>
<evidence type="ECO:0000256" key="2">
    <source>
        <dbReference type="ARBA" id="ARBA00022801"/>
    </source>
</evidence>
<evidence type="ECO:0000259" key="3">
    <source>
        <dbReference type="PROSITE" id="PS51462"/>
    </source>
</evidence>
<dbReference type="PANTHER" id="PTHR43046:SF14">
    <property type="entry name" value="MUTT_NUDIX FAMILY PROTEIN"/>
    <property type="match status" value="1"/>
</dbReference>
<dbReference type="InterPro" id="IPR015797">
    <property type="entry name" value="NUDIX_hydrolase-like_dom_sf"/>
</dbReference>
<comment type="caution">
    <text evidence="4">The sequence shown here is derived from an EMBL/GenBank/DDBJ whole genome shotgun (WGS) entry which is preliminary data.</text>
</comment>